<organism evidence="4 5">
    <name type="scientific">Polynucleobacter antarcticus</name>
    <dbReference type="NCBI Taxonomy" id="1743162"/>
    <lineage>
        <taxon>Bacteria</taxon>
        <taxon>Pseudomonadati</taxon>
        <taxon>Pseudomonadota</taxon>
        <taxon>Betaproteobacteria</taxon>
        <taxon>Burkholderiales</taxon>
        <taxon>Burkholderiaceae</taxon>
        <taxon>Polynucleobacter</taxon>
    </lineage>
</organism>
<keyword evidence="3" id="KW-0448">Lipopolysaccharide biosynthesis</keyword>
<dbReference type="GO" id="GO:0005829">
    <property type="term" value="C:cytosol"/>
    <property type="evidence" value="ECO:0007669"/>
    <property type="project" value="TreeGrafter"/>
</dbReference>
<dbReference type="Pfam" id="PF02348">
    <property type="entry name" value="CTP_transf_3"/>
    <property type="match status" value="1"/>
</dbReference>
<dbReference type="NCBIfam" id="NF003952">
    <property type="entry name" value="PRK05450.1-5"/>
    <property type="match status" value="1"/>
</dbReference>
<reference evidence="4 5" key="1">
    <citation type="submission" date="2018-04" db="EMBL/GenBank/DDBJ databases">
        <title>Polynucleobacter sp. LimPoW16 genome.</title>
        <authorList>
            <person name="Hahn M.W."/>
        </authorList>
    </citation>
    <scope>NUCLEOTIDE SEQUENCE [LARGE SCALE GENOMIC DNA]</scope>
    <source>
        <strain evidence="4 5">LimPoW16</strain>
    </source>
</reference>
<dbReference type="InterPro" id="IPR003329">
    <property type="entry name" value="Cytidylyl_trans"/>
</dbReference>
<dbReference type="Gene3D" id="3.90.550.10">
    <property type="entry name" value="Spore Coat Polysaccharide Biosynthesis Protein SpsA, Chain A"/>
    <property type="match status" value="1"/>
</dbReference>
<dbReference type="Proteomes" id="UP000500806">
    <property type="component" value="Chromosome"/>
</dbReference>
<evidence type="ECO:0000256" key="2">
    <source>
        <dbReference type="ARBA" id="ARBA00022695"/>
    </source>
</evidence>
<proteinExistence type="predicted"/>
<dbReference type="InterPro" id="IPR029044">
    <property type="entry name" value="Nucleotide-diphossugar_trans"/>
</dbReference>
<dbReference type="RefSeq" id="WP_173942052.1">
    <property type="nucleotide sequence ID" value="NZ_CBCSCD010000008.1"/>
</dbReference>
<sequence>MDVAKKVGLIPVRLESSRLPKKAILDIAGRPMIVHVAKRAAMARLLDEVIVCTDSEEIANICLDNSIKIILTKSSHINGTERIAEASDGLNLNEKDIIIDIQGDEPLLMPQMIDNVIKFMENNPVNDIVVPYITISDGLSPNRVKIVESNGRIYYMSRASVPYSFLESTHIKKHLSIIGFKRQALSKFYECKQSPLERVEGIELLRALENGLIVGTYEEHGESLAVDTRDDYDQVNRLMLRDSLFGKY</sequence>
<gene>
    <name evidence="4" type="primary">kdsB</name>
    <name evidence="4" type="ORF">DCO16_01650</name>
</gene>
<keyword evidence="1 4" id="KW-0808">Transferase</keyword>
<accession>A0A6M9PGG8</accession>
<dbReference type="EMBL" id="CP028941">
    <property type="protein sequence ID" value="QKM61900.1"/>
    <property type="molecule type" value="Genomic_DNA"/>
</dbReference>
<dbReference type="PANTHER" id="PTHR42866:SF2">
    <property type="entry name" value="3-DEOXY-MANNO-OCTULOSONATE CYTIDYLYLTRANSFERASE, MITOCHONDRIAL"/>
    <property type="match status" value="1"/>
</dbReference>
<dbReference type="GO" id="GO:0009103">
    <property type="term" value="P:lipopolysaccharide biosynthetic process"/>
    <property type="evidence" value="ECO:0007669"/>
    <property type="project" value="UniProtKB-KW"/>
</dbReference>
<name>A0A6M9PGG8_9BURK</name>
<dbReference type="NCBIfam" id="TIGR00466">
    <property type="entry name" value="kdsB"/>
    <property type="match status" value="1"/>
</dbReference>
<evidence type="ECO:0000256" key="3">
    <source>
        <dbReference type="ARBA" id="ARBA00022985"/>
    </source>
</evidence>
<dbReference type="SUPFAM" id="SSF53448">
    <property type="entry name" value="Nucleotide-diphospho-sugar transferases"/>
    <property type="match status" value="1"/>
</dbReference>
<dbReference type="AlphaFoldDB" id="A0A6M9PGG8"/>
<keyword evidence="2 4" id="KW-0548">Nucleotidyltransferase</keyword>
<dbReference type="PANTHER" id="PTHR42866">
    <property type="entry name" value="3-DEOXY-MANNO-OCTULOSONATE CYTIDYLYLTRANSFERASE"/>
    <property type="match status" value="1"/>
</dbReference>
<dbReference type="InterPro" id="IPR004528">
    <property type="entry name" value="KdsB"/>
</dbReference>
<evidence type="ECO:0000313" key="4">
    <source>
        <dbReference type="EMBL" id="QKM61900.1"/>
    </source>
</evidence>
<dbReference type="KEGG" id="pani:DCO16_01650"/>
<dbReference type="GO" id="GO:0008690">
    <property type="term" value="F:3-deoxy-manno-octulosonate cytidylyltransferase activity"/>
    <property type="evidence" value="ECO:0007669"/>
    <property type="project" value="InterPro"/>
</dbReference>
<keyword evidence="5" id="KW-1185">Reference proteome</keyword>
<protein>
    <submittedName>
        <fullName evidence="4">3-deoxy-manno-octulosonate cytidylyltransferase</fullName>
    </submittedName>
</protein>
<dbReference type="CDD" id="cd02517">
    <property type="entry name" value="CMP-KDO-Synthetase"/>
    <property type="match status" value="1"/>
</dbReference>
<evidence type="ECO:0000256" key="1">
    <source>
        <dbReference type="ARBA" id="ARBA00022679"/>
    </source>
</evidence>
<evidence type="ECO:0000313" key="5">
    <source>
        <dbReference type="Proteomes" id="UP000500806"/>
    </source>
</evidence>